<evidence type="ECO:0000256" key="1">
    <source>
        <dbReference type="SAM" id="MobiDB-lite"/>
    </source>
</evidence>
<name>A0A9W6VNS8_9ACTN</name>
<feature type="domain" description="Transposase IS116/IS110/IS902 C-terminal" evidence="3">
    <location>
        <begin position="277"/>
        <end position="361"/>
    </location>
</feature>
<gene>
    <name evidence="4" type="ORF">Airi01_023460</name>
</gene>
<reference evidence="4" key="1">
    <citation type="submission" date="2023-03" db="EMBL/GenBank/DDBJ databases">
        <title>Actinoallomurus iriomotensis NBRC 103681.</title>
        <authorList>
            <person name="Ichikawa N."/>
            <person name="Sato H."/>
            <person name="Tonouchi N."/>
        </authorList>
    </citation>
    <scope>NUCLEOTIDE SEQUENCE</scope>
    <source>
        <strain evidence="4">NBRC 103681</strain>
    </source>
</reference>
<comment type="caution">
    <text evidence="4">The sequence shown here is derived from an EMBL/GenBank/DDBJ whole genome shotgun (WGS) entry which is preliminary data.</text>
</comment>
<dbReference type="InterPro" id="IPR047650">
    <property type="entry name" value="Transpos_IS110"/>
</dbReference>
<dbReference type="AlphaFoldDB" id="A0A9W6VNS8"/>
<dbReference type="PANTHER" id="PTHR33055">
    <property type="entry name" value="TRANSPOSASE FOR INSERTION SEQUENCE ELEMENT IS1111A"/>
    <property type="match status" value="1"/>
</dbReference>
<feature type="compositionally biased region" description="Polar residues" evidence="1">
    <location>
        <begin position="451"/>
        <end position="467"/>
    </location>
</feature>
<dbReference type="InterPro" id="IPR002525">
    <property type="entry name" value="Transp_IS110-like_N"/>
</dbReference>
<dbReference type="GO" id="GO:0006313">
    <property type="term" value="P:DNA transposition"/>
    <property type="evidence" value="ECO:0007669"/>
    <property type="project" value="InterPro"/>
</dbReference>
<dbReference type="Proteomes" id="UP001165135">
    <property type="component" value="Unassembled WGS sequence"/>
</dbReference>
<feature type="domain" description="Transposase IS110-like N-terminal" evidence="2">
    <location>
        <begin position="5"/>
        <end position="161"/>
    </location>
</feature>
<evidence type="ECO:0000259" key="3">
    <source>
        <dbReference type="Pfam" id="PF02371"/>
    </source>
</evidence>
<protein>
    <submittedName>
        <fullName evidence="4">IS110 family transposase</fullName>
    </submittedName>
</protein>
<dbReference type="Pfam" id="PF01548">
    <property type="entry name" value="DEDD_Tnp_IS110"/>
    <property type="match status" value="1"/>
</dbReference>
<evidence type="ECO:0000259" key="2">
    <source>
        <dbReference type="Pfam" id="PF01548"/>
    </source>
</evidence>
<dbReference type="EMBL" id="BSTJ01000002">
    <property type="protein sequence ID" value="GLY74079.1"/>
    <property type="molecule type" value="Genomic_DNA"/>
</dbReference>
<dbReference type="PANTHER" id="PTHR33055:SF3">
    <property type="entry name" value="PUTATIVE TRANSPOSASE FOR IS117-RELATED"/>
    <property type="match status" value="1"/>
</dbReference>
<sequence length="467" mass="51249">MRLRLGIDIACRAAHQASLADERGEFAWSGHRFRTTATDLERLWALLPAGTDPAMVTVIMEPTRNAWVPLAAWFRRRGAAVVMVPPERSADLRAYYSKHTKSDRLDSRILARLPLLHPEGLHTEEGLGPGDPLRRAVKLRSTLVRRRTATLARLDALLEILGPEWHAALGGDLANKTPLKFLAAGYACPHTVQRLGRARLARFLHRHSRGTWTEAKAEEPLAAAAATLQLWETDLEYPDLADDIAIEARLALAITQEVKELDERIAVLFARADPDGILRSVPGIGPILGAQILGRLGDPNRFTSLAGVRAFSGLVPRLDSSGVNGHHNGLTKAGDACLREALFMAAEHARRADPSLAAKYHRLMVTEGKHHNSALCHIATTLLTRIAACWRRGEHYTLHDPDGRPIDAPQARTIIAERYTIPADLRAARRTTHPHHSKSSGTGRRRKESQRAPSTGPSTAHATTPPA</sequence>
<evidence type="ECO:0000313" key="4">
    <source>
        <dbReference type="EMBL" id="GLY74079.1"/>
    </source>
</evidence>
<dbReference type="GO" id="GO:0004803">
    <property type="term" value="F:transposase activity"/>
    <property type="evidence" value="ECO:0007669"/>
    <property type="project" value="InterPro"/>
</dbReference>
<evidence type="ECO:0000313" key="5">
    <source>
        <dbReference type="Proteomes" id="UP001165135"/>
    </source>
</evidence>
<dbReference type="RefSeq" id="WP_285619748.1">
    <property type="nucleotide sequence ID" value="NZ_BSTJ01000002.1"/>
</dbReference>
<dbReference type="GO" id="GO:0003677">
    <property type="term" value="F:DNA binding"/>
    <property type="evidence" value="ECO:0007669"/>
    <property type="project" value="InterPro"/>
</dbReference>
<accession>A0A9W6VNS8</accession>
<dbReference type="NCBIfam" id="NF033542">
    <property type="entry name" value="transpos_IS110"/>
    <property type="match status" value="1"/>
</dbReference>
<proteinExistence type="predicted"/>
<dbReference type="Pfam" id="PF02371">
    <property type="entry name" value="Transposase_20"/>
    <property type="match status" value="1"/>
</dbReference>
<dbReference type="InterPro" id="IPR003346">
    <property type="entry name" value="Transposase_20"/>
</dbReference>
<feature type="compositionally biased region" description="Basic residues" evidence="1">
    <location>
        <begin position="428"/>
        <end position="448"/>
    </location>
</feature>
<feature type="region of interest" description="Disordered" evidence="1">
    <location>
        <begin position="424"/>
        <end position="467"/>
    </location>
</feature>
<organism evidence="4 5">
    <name type="scientific">Actinoallomurus iriomotensis</name>
    <dbReference type="NCBI Taxonomy" id="478107"/>
    <lineage>
        <taxon>Bacteria</taxon>
        <taxon>Bacillati</taxon>
        <taxon>Actinomycetota</taxon>
        <taxon>Actinomycetes</taxon>
        <taxon>Streptosporangiales</taxon>
        <taxon>Thermomonosporaceae</taxon>
        <taxon>Actinoallomurus</taxon>
    </lineage>
</organism>